<evidence type="ECO:0000313" key="1">
    <source>
        <dbReference type="EMBL" id="OBB89062.1"/>
    </source>
</evidence>
<name>A0A1A0W0S1_MYCPR</name>
<protein>
    <submittedName>
        <fullName evidence="1">Uncharacterized protein</fullName>
    </submittedName>
</protein>
<sequence>MLRYITRTVTRTESHLNPQLDGLTGAEYRRMCRYLTSIGELLVVREIVEELPPKYAFDERGELVWVNLTEDDIRAEMNKLTPQP</sequence>
<dbReference type="RefSeq" id="WP_064883598.1">
    <property type="nucleotide sequence ID" value="NZ_LZSY01000108.1"/>
</dbReference>
<dbReference type="EMBL" id="LZSY01000108">
    <property type="protein sequence ID" value="OBB89062.1"/>
    <property type="molecule type" value="Genomic_DNA"/>
</dbReference>
<dbReference type="OrthoDB" id="4764015at2"/>
<accession>A0A1A0W0S1</accession>
<evidence type="ECO:0000313" key="2">
    <source>
        <dbReference type="Proteomes" id="UP000094008"/>
    </source>
</evidence>
<reference evidence="2" key="1">
    <citation type="submission" date="2016-06" db="EMBL/GenBank/DDBJ databases">
        <authorList>
            <person name="Sutton G."/>
            <person name="Brinkac L."/>
            <person name="Sanka R."/>
            <person name="Adams M."/>
            <person name="Lau E."/>
            <person name="Mehaffy C."/>
            <person name="Tameris M."/>
            <person name="Hatherill M."/>
            <person name="Hanekom W."/>
            <person name="Mahomed H."/>
            <person name="Mcshane H."/>
        </authorList>
    </citation>
    <scope>NUCLEOTIDE SEQUENCE [LARGE SCALE GENOMIC DNA]</scope>
    <source>
        <strain evidence="2">852002-10433_SCH5171157</strain>
    </source>
</reference>
<organism evidence="1 2">
    <name type="scientific">Mycolicibacterium peregrinum</name>
    <name type="common">Mycobacterium peregrinum</name>
    <dbReference type="NCBI Taxonomy" id="43304"/>
    <lineage>
        <taxon>Bacteria</taxon>
        <taxon>Bacillati</taxon>
        <taxon>Actinomycetota</taxon>
        <taxon>Actinomycetes</taxon>
        <taxon>Mycobacteriales</taxon>
        <taxon>Mycobacteriaceae</taxon>
        <taxon>Mycolicibacterium</taxon>
    </lineage>
</organism>
<dbReference type="Proteomes" id="UP000094008">
    <property type="component" value="Unassembled WGS sequence"/>
</dbReference>
<gene>
    <name evidence="1" type="ORF">A5779_28870</name>
</gene>
<comment type="caution">
    <text evidence="1">The sequence shown here is derived from an EMBL/GenBank/DDBJ whole genome shotgun (WGS) entry which is preliminary data.</text>
</comment>
<proteinExistence type="predicted"/>
<dbReference type="AlphaFoldDB" id="A0A1A0W0S1"/>